<dbReference type="EC" id="4.3.2.7" evidence="1"/>
<name>A0A7C9QUN8_9PROT</name>
<evidence type="ECO:0000256" key="1">
    <source>
        <dbReference type="ARBA" id="ARBA00012344"/>
    </source>
</evidence>
<keyword evidence="3" id="KW-0808">Transferase</keyword>
<dbReference type="PANTHER" id="PTHR12192:SF2">
    <property type="entry name" value="GLUTATHIONE-SPECIFIC GAMMA-GLUTAMYLCYCLOTRANSFERASE 2"/>
    <property type="match status" value="1"/>
</dbReference>
<keyword evidence="4" id="KW-1185">Reference proteome</keyword>
<dbReference type="PANTHER" id="PTHR12192">
    <property type="entry name" value="CATION TRANSPORT PROTEIN CHAC-RELATED"/>
    <property type="match status" value="1"/>
</dbReference>
<gene>
    <name evidence="3" type="ORF">G4223_10400</name>
</gene>
<proteinExistence type="predicted"/>
<dbReference type="SUPFAM" id="SSF110857">
    <property type="entry name" value="Gamma-glutamyl cyclotransferase-like"/>
    <property type="match status" value="1"/>
</dbReference>
<organism evidence="3 4">
    <name type="scientific">Magnetospirillum aberrantis SpK</name>
    <dbReference type="NCBI Taxonomy" id="908842"/>
    <lineage>
        <taxon>Bacteria</taxon>
        <taxon>Pseudomonadati</taxon>
        <taxon>Pseudomonadota</taxon>
        <taxon>Alphaproteobacteria</taxon>
        <taxon>Rhodospirillales</taxon>
        <taxon>Rhodospirillaceae</taxon>
        <taxon>Magnetospirillum</taxon>
    </lineage>
</organism>
<dbReference type="GO" id="GO:0005737">
    <property type="term" value="C:cytoplasm"/>
    <property type="evidence" value="ECO:0007669"/>
    <property type="project" value="TreeGrafter"/>
</dbReference>
<dbReference type="Proteomes" id="UP000480684">
    <property type="component" value="Unassembled WGS sequence"/>
</dbReference>
<dbReference type="RefSeq" id="WP_163678921.1">
    <property type="nucleotide sequence ID" value="NZ_JAAIYP010000037.1"/>
</dbReference>
<dbReference type="AlphaFoldDB" id="A0A7C9QUN8"/>
<evidence type="ECO:0000313" key="4">
    <source>
        <dbReference type="Proteomes" id="UP000480684"/>
    </source>
</evidence>
<dbReference type="GO" id="GO:0006751">
    <property type="term" value="P:glutathione catabolic process"/>
    <property type="evidence" value="ECO:0007669"/>
    <property type="project" value="InterPro"/>
</dbReference>
<comment type="caution">
    <text evidence="3">The sequence shown here is derived from an EMBL/GenBank/DDBJ whole genome shotgun (WGS) entry which is preliminary data.</text>
</comment>
<dbReference type="Pfam" id="PF04752">
    <property type="entry name" value="ChaC"/>
    <property type="match status" value="1"/>
</dbReference>
<dbReference type="InterPro" id="IPR006840">
    <property type="entry name" value="ChaC"/>
</dbReference>
<sequence length="187" mass="20785">MDVQDDDLWVFGYGSLMWRPGFDFAESRPALLKGWHRSFCLYSLHYRGTPAHPGLVLGLDRGGSCRGLAFRVPKSDADMTVQYLNERELVGYAYIARTLAVSLDDGRKVPAYTFVADRQHRQYAGDLGLERSAAIIMDAQGCTGLNRDYLINTVRQLEADGFVDKGLHALLKEVERQTGLIEAGAGI</sequence>
<keyword evidence="2" id="KW-0456">Lyase</keyword>
<reference evidence="3 4" key="1">
    <citation type="submission" date="2020-02" db="EMBL/GenBank/DDBJ databases">
        <authorList>
            <person name="Dziuba M."/>
            <person name="Kuznetsov B."/>
            <person name="Mardanov A."/>
            <person name="Ravin N."/>
            <person name="Grouzdev D."/>
        </authorList>
    </citation>
    <scope>NUCLEOTIDE SEQUENCE [LARGE SCALE GENOMIC DNA]</scope>
    <source>
        <strain evidence="3 4">SpK</strain>
    </source>
</reference>
<dbReference type="EMBL" id="JAAIYP010000037">
    <property type="protein sequence ID" value="NFV80519.1"/>
    <property type="molecule type" value="Genomic_DNA"/>
</dbReference>
<evidence type="ECO:0000256" key="2">
    <source>
        <dbReference type="ARBA" id="ARBA00023239"/>
    </source>
</evidence>
<evidence type="ECO:0000313" key="3">
    <source>
        <dbReference type="EMBL" id="NFV80519.1"/>
    </source>
</evidence>
<accession>A0A7C9QUN8</accession>
<dbReference type="GO" id="GO:0061928">
    <property type="term" value="F:glutathione specific gamma-glutamylcyclotransferase activity"/>
    <property type="evidence" value="ECO:0007669"/>
    <property type="project" value="UniProtKB-EC"/>
</dbReference>
<dbReference type="InterPro" id="IPR036568">
    <property type="entry name" value="GGCT-like_sf"/>
</dbReference>
<protein>
    <recommendedName>
        <fullName evidence="1">glutathione-specific gamma-glutamylcyclotransferase</fullName>
        <ecNumber evidence="1">4.3.2.7</ecNumber>
    </recommendedName>
</protein>
<dbReference type="GO" id="GO:0016740">
    <property type="term" value="F:transferase activity"/>
    <property type="evidence" value="ECO:0007669"/>
    <property type="project" value="UniProtKB-KW"/>
</dbReference>
<dbReference type="Gene3D" id="3.10.490.10">
    <property type="entry name" value="Gamma-glutamyl cyclotransferase-like"/>
    <property type="match status" value="1"/>
</dbReference>
<dbReference type="InterPro" id="IPR013024">
    <property type="entry name" value="GGCT-like"/>
</dbReference>
<dbReference type="CDD" id="cd06661">
    <property type="entry name" value="GGCT_like"/>
    <property type="match status" value="1"/>
</dbReference>